<organism evidence="13 14">
    <name type="scientific">Microvirga alba</name>
    <dbReference type="NCBI Taxonomy" id="2791025"/>
    <lineage>
        <taxon>Bacteria</taxon>
        <taxon>Pseudomonadati</taxon>
        <taxon>Pseudomonadota</taxon>
        <taxon>Alphaproteobacteria</taxon>
        <taxon>Hyphomicrobiales</taxon>
        <taxon>Methylobacteriaceae</taxon>
        <taxon>Microvirga</taxon>
    </lineage>
</organism>
<accession>A0A931BTX3</accession>
<dbReference type="NCBIfam" id="TIGR02067">
    <property type="entry name" value="his_9_HisN"/>
    <property type="match status" value="1"/>
</dbReference>
<keyword evidence="8 12" id="KW-0460">Magnesium</keyword>
<dbReference type="Gene3D" id="3.40.190.80">
    <property type="match status" value="1"/>
</dbReference>
<evidence type="ECO:0000256" key="1">
    <source>
        <dbReference type="ARBA" id="ARBA00001033"/>
    </source>
</evidence>
<dbReference type="Pfam" id="PF00459">
    <property type="entry name" value="Inositol_P"/>
    <property type="match status" value="1"/>
</dbReference>
<keyword evidence="14" id="KW-1185">Reference proteome</keyword>
<dbReference type="FunFam" id="3.30.540.10:FF:000003">
    <property type="entry name" value="Inositol-1-monophosphatase"/>
    <property type="match status" value="1"/>
</dbReference>
<dbReference type="InterPro" id="IPR051090">
    <property type="entry name" value="Inositol_monoP_superfamily"/>
</dbReference>
<keyword evidence="9" id="KW-0368">Histidine biosynthesis</keyword>
<gene>
    <name evidence="13" type="primary">hisN</name>
    <name evidence="13" type="ORF">I2H38_10170</name>
</gene>
<dbReference type="PANTHER" id="PTHR43200">
    <property type="entry name" value="PHOSPHATASE"/>
    <property type="match status" value="1"/>
</dbReference>
<dbReference type="PANTHER" id="PTHR43200:SF6">
    <property type="entry name" value="3'(2'),5'-BISPHOSPHATE NUCLEOTIDASE"/>
    <property type="match status" value="1"/>
</dbReference>
<dbReference type="GO" id="GO:0004401">
    <property type="term" value="F:histidinol-phosphatase activity"/>
    <property type="evidence" value="ECO:0007669"/>
    <property type="project" value="UniProtKB-UniRule"/>
</dbReference>
<evidence type="ECO:0000256" key="8">
    <source>
        <dbReference type="ARBA" id="ARBA00022842"/>
    </source>
</evidence>
<comment type="caution">
    <text evidence="13">The sequence shown here is derived from an EMBL/GenBank/DDBJ whole genome shotgun (WGS) entry which is preliminary data.</text>
</comment>
<sequence length="263" mass="28501">MQFYDTGNFLEITAFAEKLADLAAPVALRYFRQKLVIESKADASPVTIADREIEAAIRERIRERFPDHGLFGEEHGLDKADAERVWVIDPIDGTKSFITGMPTFGTLIAFLEGGVPKVGIVDHPALRERWVGRPGDVTRYNGQPCSTSGRTSLAESILYATTPDIFTGQDRDCFESISKRVALRRFGGDCYAYALLASGHIDVMAEVGLQPYDYLSLVPVIQGAGGVITDWSGQALGLNSDGRVVAAATPALHREALAALNAA</sequence>
<dbReference type="GO" id="GO:0046872">
    <property type="term" value="F:metal ion binding"/>
    <property type="evidence" value="ECO:0007669"/>
    <property type="project" value="UniProtKB-KW"/>
</dbReference>
<keyword evidence="6 12" id="KW-0479">Metal-binding</keyword>
<evidence type="ECO:0000256" key="2">
    <source>
        <dbReference type="ARBA" id="ARBA00001946"/>
    </source>
</evidence>
<keyword evidence="5" id="KW-0028">Amino-acid biosynthesis</keyword>
<dbReference type="RefSeq" id="WP_196271742.1">
    <property type="nucleotide sequence ID" value="NZ_JADQDO010000004.1"/>
</dbReference>
<dbReference type="EC" id="3.1.3.15" evidence="11"/>
<dbReference type="CDD" id="cd01641">
    <property type="entry name" value="Bacterial_IMPase_like_1"/>
    <property type="match status" value="1"/>
</dbReference>
<reference evidence="13" key="1">
    <citation type="submission" date="2020-11" db="EMBL/GenBank/DDBJ databases">
        <authorList>
            <person name="Kim M.K."/>
        </authorList>
    </citation>
    <scope>NUCLEOTIDE SEQUENCE</scope>
    <source>
        <strain evidence="13">BT350</strain>
    </source>
</reference>
<evidence type="ECO:0000256" key="3">
    <source>
        <dbReference type="ARBA" id="ARBA00004970"/>
    </source>
</evidence>
<dbReference type="InterPro" id="IPR011809">
    <property type="entry name" value="His_9_proposed"/>
</dbReference>
<evidence type="ECO:0000256" key="10">
    <source>
        <dbReference type="ARBA" id="ARBA00049158"/>
    </source>
</evidence>
<name>A0A931BTX3_9HYPH</name>
<evidence type="ECO:0000256" key="11">
    <source>
        <dbReference type="NCBIfam" id="TIGR02067"/>
    </source>
</evidence>
<feature type="binding site" evidence="12">
    <location>
        <position position="213"/>
    </location>
    <ligand>
        <name>Mg(2+)</name>
        <dbReference type="ChEBI" id="CHEBI:18420"/>
        <label>1</label>
        <note>catalytic</note>
    </ligand>
</feature>
<comment type="similarity">
    <text evidence="4">Belongs to the inositol monophosphatase superfamily.</text>
</comment>
<feature type="binding site" evidence="12">
    <location>
        <position position="73"/>
    </location>
    <ligand>
        <name>Mg(2+)</name>
        <dbReference type="ChEBI" id="CHEBI:18420"/>
        <label>1</label>
        <note>catalytic</note>
    </ligand>
</feature>
<evidence type="ECO:0000256" key="6">
    <source>
        <dbReference type="ARBA" id="ARBA00022723"/>
    </source>
</evidence>
<evidence type="ECO:0000313" key="14">
    <source>
        <dbReference type="Proteomes" id="UP000599312"/>
    </source>
</evidence>
<feature type="binding site" evidence="12">
    <location>
        <position position="89"/>
    </location>
    <ligand>
        <name>Mg(2+)</name>
        <dbReference type="ChEBI" id="CHEBI:18420"/>
        <label>1</label>
        <note>catalytic</note>
    </ligand>
</feature>
<feature type="binding site" evidence="12">
    <location>
        <position position="91"/>
    </location>
    <ligand>
        <name>Mg(2+)</name>
        <dbReference type="ChEBI" id="CHEBI:18420"/>
        <label>1</label>
        <note>catalytic</note>
    </ligand>
</feature>
<evidence type="ECO:0000256" key="12">
    <source>
        <dbReference type="PIRSR" id="PIRSR600760-2"/>
    </source>
</evidence>
<feature type="binding site" evidence="12">
    <location>
        <position position="92"/>
    </location>
    <ligand>
        <name>Mg(2+)</name>
        <dbReference type="ChEBI" id="CHEBI:18420"/>
        <label>1</label>
        <note>catalytic</note>
    </ligand>
</feature>
<dbReference type="AlphaFoldDB" id="A0A931BTX3"/>
<evidence type="ECO:0000313" key="13">
    <source>
        <dbReference type="EMBL" id="MBF9233740.1"/>
    </source>
</evidence>
<comment type="catalytic activity">
    <reaction evidence="1">
        <text>a myo-inositol phosphate + H2O = myo-inositol + phosphate</text>
        <dbReference type="Rhea" id="RHEA:24056"/>
        <dbReference type="ChEBI" id="CHEBI:15377"/>
        <dbReference type="ChEBI" id="CHEBI:17268"/>
        <dbReference type="ChEBI" id="CHEBI:43474"/>
        <dbReference type="ChEBI" id="CHEBI:84139"/>
        <dbReference type="EC" id="3.1.3.25"/>
    </reaction>
</comment>
<dbReference type="PRINTS" id="PR00377">
    <property type="entry name" value="IMPHPHTASES"/>
</dbReference>
<comment type="cofactor">
    <cofactor evidence="2 12">
        <name>Mg(2+)</name>
        <dbReference type="ChEBI" id="CHEBI:18420"/>
    </cofactor>
</comment>
<evidence type="ECO:0000256" key="7">
    <source>
        <dbReference type="ARBA" id="ARBA00022801"/>
    </source>
</evidence>
<dbReference type="Proteomes" id="UP000599312">
    <property type="component" value="Unassembled WGS sequence"/>
</dbReference>
<proteinExistence type="inferred from homology"/>
<dbReference type="InterPro" id="IPR020583">
    <property type="entry name" value="Inositol_monoP_metal-BS"/>
</dbReference>
<dbReference type="PROSITE" id="PS00629">
    <property type="entry name" value="IMP_1"/>
    <property type="match status" value="1"/>
</dbReference>
<dbReference type="GO" id="GO:0052834">
    <property type="term" value="F:inositol monophosphate phosphatase activity"/>
    <property type="evidence" value="ECO:0007669"/>
    <property type="project" value="UniProtKB-EC"/>
</dbReference>
<dbReference type="Gene3D" id="3.30.540.10">
    <property type="entry name" value="Fructose-1,6-Bisphosphatase, subunit A, domain 1"/>
    <property type="match status" value="1"/>
</dbReference>
<comment type="pathway">
    <text evidence="3">Amino-acid biosynthesis; L-histidine biosynthesis; L-histidine from 5-phospho-alpha-D-ribose 1-diphosphate: step 8/9.</text>
</comment>
<comment type="catalytic activity">
    <reaction evidence="10">
        <text>L-histidinol phosphate + H2O = L-histidinol + phosphate</text>
        <dbReference type="Rhea" id="RHEA:14465"/>
        <dbReference type="ChEBI" id="CHEBI:15377"/>
        <dbReference type="ChEBI" id="CHEBI:43474"/>
        <dbReference type="ChEBI" id="CHEBI:57699"/>
        <dbReference type="ChEBI" id="CHEBI:57980"/>
        <dbReference type="EC" id="3.1.3.15"/>
    </reaction>
</comment>
<dbReference type="SUPFAM" id="SSF56655">
    <property type="entry name" value="Carbohydrate phosphatase"/>
    <property type="match status" value="1"/>
</dbReference>
<evidence type="ECO:0000256" key="5">
    <source>
        <dbReference type="ARBA" id="ARBA00022605"/>
    </source>
</evidence>
<dbReference type="GO" id="GO:0000105">
    <property type="term" value="P:L-histidine biosynthetic process"/>
    <property type="evidence" value="ECO:0007669"/>
    <property type="project" value="UniProtKB-UniRule"/>
</dbReference>
<evidence type="ECO:0000256" key="9">
    <source>
        <dbReference type="ARBA" id="ARBA00023102"/>
    </source>
</evidence>
<dbReference type="EMBL" id="JADQDO010000004">
    <property type="protein sequence ID" value="MBF9233740.1"/>
    <property type="molecule type" value="Genomic_DNA"/>
</dbReference>
<evidence type="ECO:0000256" key="4">
    <source>
        <dbReference type="ARBA" id="ARBA00009759"/>
    </source>
</evidence>
<keyword evidence="7 13" id="KW-0378">Hydrolase</keyword>
<protein>
    <recommendedName>
        <fullName evidence="11">Histidinol-phosphatase</fullName>
        <ecNumber evidence="11">3.1.3.15</ecNumber>
    </recommendedName>
</protein>
<dbReference type="InterPro" id="IPR000760">
    <property type="entry name" value="Inositol_monophosphatase-like"/>
</dbReference>